<evidence type="ECO:0000256" key="1">
    <source>
        <dbReference type="ARBA" id="ARBA00023015"/>
    </source>
</evidence>
<proteinExistence type="predicted"/>
<dbReference type="Pfam" id="PF03704">
    <property type="entry name" value="BTAD"/>
    <property type="match status" value="1"/>
</dbReference>
<protein>
    <submittedName>
        <fullName evidence="4">DNA-binding SARP family transcriptional activator</fullName>
    </submittedName>
</protein>
<dbReference type="SUPFAM" id="SSF48452">
    <property type="entry name" value="TPR-like"/>
    <property type="match status" value="1"/>
</dbReference>
<dbReference type="InterPro" id="IPR005158">
    <property type="entry name" value="BTAD"/>
</dbReference>
<dbReference type="InterPro" id="IPR036388">
    <property type="entry name" value="WH-like_DNA-bd_sf"/>
</dbReference>
<reference evidence="4 5" key="1">
    <citation type="submission" date="2018-04" db="EMBL/GenBank/DDBJ databases">
        <title>Genomic Encyclopedia of Type Strains, Phase IV (KMG-IV): sequencing the most valuable type-strain genomes for metagenomic binning, comparative biology and taxonomic classification.</title>
        <authorList>
            <person name="Goeker M."/>
        </authorList>
    </citation>
    <scope>NUCLEOTIDE SEQUENCE [LARGE SCALE GENOMIC DNA]</scope>
    <source>
        <strain evidence="4 5">DSM 45771</strain>
    </source>
</reference>
<feature type="domain" description="Bacterial transcriptional activator" evidence="3">
    <location>
        <begin position="106"/>
        <end position="252"/>
    </location>
</feature>
<evidence type="ECO:0000259" key="3">
    <source>
        <dbReference type="SMART" id="SM01043"/>
    </source>
</evidence>
<dbReference type="InterPro" id="IPR011990">
    <property type="entry name" value="TPR-like_helical_dom_sf"/>
</dbReference>
<evidence type="ECO:0000313" key="4">
    <source>
        <dbReference type="EMBL" id="PVZ15052.1"/>
    </source>
</evidence>
<dbReference type="PANTHER" id="PTHR35807:SF1">
    <property type="entry name" value="TRANSCRIPTIONAL REGULATOR REDD"/>
    <property type="match status" value="1"/>
</dbReference>
<dbReference type="SMART" id="SM01043">
    <property type="entry name" value="BTAD"/>
    <property type="match status" value="1"/>
</dbReference>
<comment type="caution">
    <text evidence="4">The sequence shown here is derived from an EMBL/GenBank/DDBJ whole genome shotgun (WGS) entry which is preliminary data.</text>
</comment>
<keyword evidence="2" id="KW-0804">Transcription</keyword>
<dbReference type="Proteomes" id="UP000245639">
    <property type="component" value="Unassembled WGS sequence"/>
</dbReference>
<dbReference type="Gene3D" id="1.25.40.10">
    <property type="entry name" value="Tetratricopeptide repeat domain"/>
    <property type="match status" value="1"/>
</dbReference>
<dbReference type="AlphaFoldDB" id="A0A2U1FSG4"/>
<keyword evidence="4" id="KW-0238">DNA-binding</keyword>
<dbReference type="EMBL" id="QEKW01000001">
    <property type="protein sequence ID" value="PVZ15052.1"/>
    <property type="molecule type" value="Genomic_DNA"/>
</dbReference>
<gene>
    <name evidence="4" type="ORF">C8D89_101922</name>
</gene>
<dbReference type="Gene3D" id="1.10.10.10">
    <property type="entry name" value="Winged helix-like DNA-binding domain superfamily/Winged helix DNA-binding domain"/>
    <property type="match status" value="1"/>
</dbReference>
<evidence type="ECO:0000256" key="2">
    <source>
        <dbReference type="ARBA" id="ARBA00023163"/>
    </source>
</evidence>
<dbReference type="InterPro" id="IPR051677">
    <property type="entry name" value="AfsR-DnrI-RedD_regulator"/>
</dbReference>
<dbReference type="GO" id="GO:0006355">
    <property type="term" value="P:regulation of DNA-templated transcription"/>
    <property type="evidence" value="ECO:0007669"/>
    <property type="project" value="TreeGrafter"/>
</dbReference>
<accession>A0A2U1FSG4</accession>
<sequence>MAETDGPPPVRVQLHGRFALAVEGRGVEHLLPGRRARLLVAVLALSQRCAVERSTLIDVLWSPARPGEGASGTFSALLSKVRTVLAPAEIRGRRSLQLVLPPGSIVDAVVAAGALHAAESAAAHADWPRAWTDALTALFVTQRGLLGDFDDPWSEERRQEAAHQHRRVLACYGEACLHLGPGELAGAERSARALVALDPLSETGYRLLMRAHLAQDDRAAALAVYEQMRRALREQLGVLPSPTTQELHAELLG</sequence>
<dbReference type="RefSeq" id="WP_116706773.1">
    <property type="nucleotide sequence ID" value="NZ_QEKW01000001.1"/>
</dbReference>
<keyword evidence="1" id="KW-0805">Transcription regulation</keyword>
<dbReference type="PANTHER" id="PTHR35807">
    <property type="entry name" value="TRANSCRIPTIONAL REGULATOR REDD-RELATED"/>
    <property type="match status" value="1"/>
</dbReference>
<keyword evidence="5" id="KW-1185">Reference proteome</keyword>
<organism evidence="4 5">
    <name type="scientific">Actinomycetospora cinnamomea</name>
    <dbReference type="NCBI Taxonomy" id="663609"/>
    <lineage>
        <taxon>Bacteria</taxon>
        <taxon>Bacillati</taxon>
        <taxon>Actinomycetota</taxon>
        <taxon>Actinomycetes</taxon>
        <taxon>Pseudonocardiales</taxon>
        <taxon>Pseudonocardiaceae</taxon>
        <taxon>Actinomycetospora</taxon>
    </lineage>
</organism>
<dbReference type="GO" id="GO:0003677">
    <property type="term" value="F:DNA binding"/>
    <property type="evidence" value="ECO:0007669"/>
    <property type="project" value="UniProtKB-KW"/>
</dbReference>
<dbReference type="OrthoDB" id="3691954at2"/>
<evidence type="ECO:0000313" key="5">
    <source>
        <dbReference type="Proteomes" id="UP000245639"/>
    </source>
</evidence>
<name>A0A2U1FSG4_9PSEU</name>